<feature type="region of interest" description="Disordered" evidence="1">
    <location>
        <begin position="151"/>
        <end position="179"/>
    </location>
</feature>
<evidence type="ECO:0000256" key="1">
    <source>
        <dbReference type="SAM" id="MobiDB-lite"/>
    </source>
</evidence>
<gene>
    <name evidence="2" type="ORF">BJ508DRAFT_316440</name>
</gene>
<proteinExistence type="predicted"/>
<feature type="non-terminal residue" evidence="2">
    <location>
        <position position="1"/>
    </location>
</feature>
<dbReference type="AlphaFoldDB" id="A0A3N4HAE4"/>
<sequence length="179" mass="20905">SKLRQYNLEWLPHVVLEVFLKGSMHWHNLKNEFIELINSSFIALIFSLTEVVIRKHATGVYISKRLVSTGGMKNPAFGFYDHHLDQFNEFYPEGSELRESYFSNLKEEISLQFEERYPSGFFRETVPLSDEQKADMDAFLADLEAQREKRRDIVKKRQRREVRASGEGSQTPQVDNISG</sequence>
<evidence type="ECO:0000313" key="2">
    <source>
        <dbReference type="EMBL" id="RPA70526.1"/>
    </source>
</evidence>
<accession>A0A3N4HAE4</accession>
<dbReference type="Proteomes" id="UP000275078">
    <property type="component" value="Unassembled WGS sequence"/>
</dbReference>
<reference evidence="2 3" key="1">
    <citation type="journal article" date="2018" name="Nat. Ecol. Evol.">
        <title>Pezizomycetes genomes reveal the molecular basis of ectomycorrhizal truffle lifestyle.</title>
        <authorList>
            <person name="Murat C."/>
            <person name="Payen T."/>
            <person name="Noel B."/>
            <person name="Kuo A."/>
            <person name="Morin E."/>
            <person name="Chen J."/>
            <person name="Kohler A."/>
            <person name="Krizsan K."/>
            <person name="Balestrini R."/>
            <person name="Da Silva C."/>
            <person name="Montanini B."/>
            <person name="Hainaut M."/>
            <person name="Levati E."/>
            <person name="Barry K.W."/>
            <person name="Belfiori B."/>
            <person name="Cichocki N."/>
            <person name="Clum A."/>
            <person name="Dockter R.B."/>
            <person name="Fauchery L."/>
            <person name="Guy J."/>
            <person name="Iotti M."/>
            <person name="Le Tacon F."/>
            <person name="Lindquist E.A."/>
            <person name="Lipzen A."/>
            <person name="Malagnac F."/>
            <person name="Mello A."/>
            <person name="Molinier V."/>
            <person name="Miyauchi S."/>
            <person name="Poulain J."/>
            <person name="Riccioni C."/>
            <person name="Rubini A."/>
            <person name="Sitrit Y."/>
            <person name="Splivallo R."/>
            <person name="Traeger S."/>
            <person name="Wang M."/>
            <person name="Zifcakova L."/>
            <person name="Wipf D."/>
            <person name="Zambonelli A."/>
            <person name="Paolocci F."/>
            <person name="Nowrousian M."/>
            <person name="Ottonello S."/>
            <person name="Baldrian P."/>
            <person name="Spatafora J.W."/>
            <person name="Henrissat B."/>
            <person name="Nagy L.G."/>
            <person name="Aury J.M."/>
            <person name="Wincker P."/>
            <person name="Grigoriev I.V."/>
            <person name="Bonfante P."/>
            <person name="Martin F.M."/>
        </authorList>
    </citation>
    <scope>NUCLEOTIDE SEQUENCE [LARGE SCALE GENOMIC DNA]</scope>
    <source>
        <strain evidence="2 3">RN42</strain>
    </source>
</reference>
<feature type="compositionally biased region" description="Polar residues" evidence="1">
    <location>
        <begin position="167"/>
        <end position="179"/>
    </location>
</feature>
<organism evidence="2 3">
    <name type="scientific">Ascobolus immersus RN42</name>
    <dbReference type="NCBI Taxonomy" id="1160509"/>
    <lineage>
        <taxon>Eukaryota</taxon>
        <taxon>Fungi</taxon>
        <taxon>Dikarya</taxon>
        <taxon>Ascomycota</taxon>
        <taxon>Pezizomycotina</taxon>
        <taxon>Pezizomycetes</taxon>
        <taxon>Pezizales</taxon>
        <taxon>Ascobolaceae</taxon>
        <taxon>Ascobolus</taxon>
    </lineage>
</organism>
<protein>
    <submittedName>
        <fullName evidence="2">Uncharacterized protein</fullName>
    </submittedName>
</protein>
<dbReference type="EMBL" id="ML120302">
    <property type="protein sequence ID" value="RPA70526.1"/>
    <property type="molecule type" value="Genomic_DNA"/>
</dbReference>
<keyword evidence="3" id="KW-1185">Reference proteome</keyword>
<name>A0A3N4HAE4_ASCIM</name>
<evidence type="ECO:0000313" key="3">
    <source>
        <dbReference type="Proteomes" id="UP000275078"/>
    </source>
</evidence>